<dbReference type="CDD" id="cd02933">
    <property type="entry name" value="OYE_like_FMN"/>
    <property type="match status" value="1"/>
</dbReference>
<reference evidence="3" key="2">
    <citation type="submission" date="2015-01" db="EMBL/GenBank/DDBJ databases">
        <title>Evolutionary Origins and Diversification of the Mycorrhizal Mutualists.</title>
        <authorList>
            <consortium name="DOE Joint Genome Institute"/>
            <consortium name="Mycorrhizal Genomics Consortium"/>
            <person name="Kohler A."/>
            <person name="Kuo A."/>
            <person name="Nagy L.G."/>
            <person name="Floudas D."/>
            <person name="Copeland A."/>
            <person name="Barry K.W."/>
            <person name="Cichocki N."/>
            <person name="Veneault-Fourrey C."/>
            <person name="LaButti K."/>
            <person name="Lindquist E.A."/>
            <person name="Lipzen A."/>
            <person name="Lundell T."/>
            <person name="Morin E."/>
            <person name="Murat C."/>
            <person name="Riley R."/>
            <person name="Ohm R."/>
            <person name="Sun H."/>
            <person name="Tunlid A."/>
            <person name="Henrissat B."/>
            <person name="Grigoriev I.V."/>
            <person name="Hibbett D.S."/>
            <person name="Martin F."/>
        </authorList>
    </citation>
    <scope>NUCLEOTIDE SEQUENCE [LARGE SCALE GENOMIC DNA]</scope>
    <source>
        <strain evidence="3">F 1598</strain>
    </source>
</reference>
<dbReference type="InterPro" id="IPR013785">
    <property type="entry name" value="Aldolase_TIM"/>
</dbReference>
<dbReference type="EMBL" id="KN833005">
    <property type="protein sequence ID" value="KIM80174.1"/>
    <property type="molecule type" value="Genomic_DNA"/>
</dbReference>
<dbReference type="OrthoDB" id="276546at2759"/>
<dbReference type="Proteomes" id="UP000054166">
    <property type="component" value="Unassembled WGS sequence"/>
</dbReference>
<accession>A0A0C3FJW5</accession>
<dbReference type="STRING" id="765440.A0A0C3FJW5"/>
<dbReference type="InterPro" id="IPR001155">
    <property type="entry name" value="OxRdtase_FMN_N"/>
</dbReference>
<feature type="domain" description="NADH:flavin oxidoreductase/NADH oxidase N-terminal" evidence="1">
    <location>
        <begin position="71"/>
        <end position="393"/>
    </location>
</feature>
<evidence type="ECO:0000313" key="2">
    <source>
        <dbReference type="EMBL" id="KIM80174.1"/>
    </source>
</evidence>
<dbReference type="PANTHER" id="PTHR22893">
    <property type="entry name" value="NADH OXIDOREDUCTASE-RELATED"/>
    <property type="match status" value="1"/>
</dbReference>
<dbReference type="InterPro" id="IPR045247">
    <property type="entry name" value="Oye-like"/>
</dbReference>
<name>A0A0C3FJW5_PILCF</name>
<dbReference type="Gene3D" id="3.20.20.70">
    <property type="entry name" value="Aldolase class I"/>
    <property type="match status" value="1"/>
</dbReference>
<dbReference type="HOGENOM" id="CLU_012153_0_0_1"/>
<sequence>MVCHCHTAHRNRKHISQFGKEYQPPFEDGLFYSAAIVQQSHHAAIWRSHEGQKRSTFVPTSLANLNMSSSKLFQTIQVGDITLDHRVVMAPLTRFRATDSHVPSSLAAEYYSQRVSTPGTLIVAEATFISANAGGYGNVPGIWSVEQIDAWTRIVDAVHVKGSFIYLQLWSLGRSDDPSQLKKEDPTFCYVSSSPIALTGKAVTPSSSGTAIVPRAMTIPEIEEYVHLYATAASNAVLKAGFDGVEIHAASGYLVDQFLQDVTNQRTDKYGGSIENRSQFALDVIDAVANAVGASRTAIRFSPWSTVQGMGMKDVIPQFSHVVTCIRNLHPSLAYIHLVEPRVDGWDDLTEIPVGQSNDFIRNIWAPRPIITAGGYNPETAKDVAEKKGDLIA</sequence>
<organism evidence="2 3">
    <name type="scientific">Piloderma croceum (strain F 1598)</name>
    <dbReference type="NCBI Taxonomy" id="765440"/>
    <lineage>
        <taxon>Eukaryota</taxon>
        <taxon>Fungi</taxon>
        <taxon>Dikarya</taxon>
        <taxon>Basidiomycota</taxon>
        <taxon>Agaricomycotina</taxon>
        <taxon>Agaricomycetes</taxon>
        <taxon>Agaricomycetidae</taxon>
        <taxon>Atheliales</taxon>
        <taxon>Atheliaceae</taxon>
        <taxon>Piloderma</taxon>
    </lineage>
</organism>
<dbReference type="SUPFAM" id="SSF51395">
    <property type="entry name" value="FMN-linked oxidoreductases"/>
    <property type="match status" value="1"/>
</dbReference>
<dbReference type="GO" id="GO:0003959">
    <property type="term" value="F:NADPH dehydrogenase activity"/>
    <property type="evidence" value="ECO:0007669"/>
    <property type="project" value="TreeGrafter"/>
</dbReference>
<gene>
    <name evidence="2" type="ORF">PILCRDRAFT_822692</name>
</gene>
<dbReference type="FunCoup" id="A0A0C3FJW5">
    <property type="interactions" value="254"/>
</dbReference>
<dbReference type="PANTHER" id="PTHR22893:SF91">
    <property type="entry name" value="NADPH DEHYDROGENASE 2-RELATED"/>
    <property type="match status" value="1"/>
</dbReference>
<reference evidence="2 3" key="1">
    <citation type="submission" date="2014-04" db="EMBL/GenBank/DDBJ databases">
        <authorList>
            <consortium name="DOE Joint Genome Institute"/>
            <person name="Kuo A."/>
            <person name="Tarkka M."/>
            <person name="Buscot F."/>
            <person name="Kohler A."/>
            <person name="Nagy L.G."/>
            <person name="Floudas D."/>
            <person name="Copeland A."/>
            <person name="Barry K.W."/>
            <person name="Cichocki N."/>
            <person name="Veneault-Fourrey C."/>
            <person name="LaButti K."/>
            <person name="Lindquist E.A."/>
            <person name="Lipzen A."/>
            <person name="Lundell T."/>
            <person name="Morin E."/>
            <person name="Murat C."/>
            <person name="Sun H."/>
            <person name="Tunlid A."/>
            <person name="Henrissat B."/>
            <person name="Grigoriev I.V."/>
            <person name="Hibbett D.S."/>
            <person name="Martin F."/>
            <person name="Nordberg H.P."/>
            <person name="Cantor M.N."/>
            <person name="Hua S.X."/>
        </authorList>
    </citation>
    <scope>NUCLEOTIDE SEQUENCE [LARGE SCALE GENOMIC DNA]</scope>
    <source>
        <strain evidence="2 3">F 1598</strain>
    </source>
</reference>
<proteinExistence type="predicted"/>
<dbReference type="GO" id="GO:0010181">
    <property type="term" value="F:FMN binding"/>
    <property type="evidence" value="ECO:0007669"/>
    <property type="project" value="InterPro"/>
</dbReference>
<keyword evidence="3" id="KW-1185">Reference proteome</keyword>
<dbReference type="AlphaFoldDB" id="A0A0C3FJW5"/>
<feature type="non-terminal residue" evidence="2">
    <location>
        <position position="393"/>
    </location>
</feature>
<evidence type="ECO:0000259" key="1">
    <source>
        <dbReference type="Pfam" id="PF00724"/>
    </source>
</evidence>
<protein>
    <recommendedName>
        <fullName evidence="1">NADH:flavin oxidoreductase/NADH oxidase N-terminal domain-containing protein</fullName>
    </recommendedName>
</protein>
<dbReference type="InParanoid" id="A0A0C3FJW5"/>
<evidence type="ECO:0000313" key="3">
    <source>
        <dbReference type="Proteomes" id="UP000054166"/>
    </source>
</evidence>
<dbReference type="Pfam" id="PF00724">
    <property type="entry name" value="Oxidored_FMN"/>
    <property type="match status" value="1"/>
</dbReference>